<feature type="domain" description="Methyltransferase FkbM" evidence="1">
    <location>
        <begin position="54"/>
        <end position="205"/>
    </location>
</feature>
<gene>
    <name evidence="2" type="ORF">C7455_104122</name>
</gene>
<protein>
    <submittedName>
        <fullName evidence="2">FkbM family methyltransferase</fullName>
    </submittedName>
</protein>
<comment type="caution">
    <text evidence="2">The sequence shown here is derived from an EMBL/GenBank/DDBJ whole genome shotgun (WGS) entry which is preliminary data.</text>
</comment>
<dbReference type="Gene3D" id="3.40.50.150">
    <property type="entry name" value="Vaccinia Virus protein VP39"/>
    <property type="match status" value="1"/>
</dbReference>
<dbReference type="OrthoDB" id="4104638at2"/>
<evidence type="ECO:0000313" key="2">
    <source>
        <dbReference type="EMBL" id="PWK60486.1"/>
    </source>
</evidence>
<dbReference type="PANTHER" id="PTHR34203">
    <property type="entry name" value="METHYLTRANSFERASE, FKBM FAMILY PROTEIN"/>
    <property type="match status" value="1"/>
</dbReference>
<accession>A0A316GHE9</accession>
<dbReference type="GO" id="GO:0008168">
    <property type="term" value="F:methyltransferase activity"/>
    <property type="evidence" value="ECO:0007669"/>
    <property type="project" value="UniProtKB-KW"/>
</dbReference>
<dbReference type="EMBL" id="QGGW01000004">
    <property type="protein sequence ID" value="PWK60486.1"/>
    <property type="molecule type" value="Genomic_DNA"/>
</dbReference>
<dbReference type="InterPro" id="IPR029063">
    <property type="entry name" value="SAM-dependent_MTases_sf"/>
</dbReference>
<dbReference type="AlphaFoldDB" id="A0A316GHE9"/>
<organism evidence="2 3">
    <name type="scientific">Roseicyclus mahoneyensis</name>
    <dbReference type="NCBI Taxonomy" id="164332"/>
    <lineage>
        <taxon>Bacteria</taxon>
        <taxon>Pseudomonadati</taxon>
        <taxon>Pseudomonadota</taxon>
        <taxon>Alphaproteobacteria</taxon>
        <taxon>Rhodobacterales</taxon>
        <taxon>Roseobacteraceae</taxon>
        <taxon>Roseicyclus</taxon>
    </lineage>
</organism>
<dbReference type="Proteomes" id="UP000245708">
    <property type="component" value="Unassembled WGS sequence"/>
</dbReference>
<sequence>MSDDTPDLQAEHDALKAAHQKLKRRAQRNERAQFARGLLQGIMSMLKPGDVVFDCGANVGAVTGPLAETGATVHAFEPDPFAFGQLSQRVQGMENVVLHNVAVGVTAGSVRLMRAANFEDNPLGGSVKSTVIAGGRNIDERDDATIEVAMIALPDMIRSVAAQAGRIAFLKMDIEGAELELLEHMQAHGLFEFVGLTVAETHENKFRDLRPRFAALREAVAAQYPVTRVNLDWI</sequence>
<dbReference type="RefSeq" id="WP_109667761.1">
    <property type="nucleotide sequence ID" value="NZ_QGGW01000004.1"/>
</dbReference>
<keyword evidence="2" id="KW-0808">Transferase</keyword>
<reference evidence="2 3" key="1">
    <citation type="submission" date="2018-05" db="EMBL/GenBank/DDBJ databases">
        <title>Genomic Encyclopedia of Type Strains, Phase IV (KMG-IV): sequencing the most valuable type-strain genomes for metagenomic binning, comparative biology and taxonomic classification.</title>
        <authorList>
            <person name="Goeker M."/>
        </authorList>
    </citation>
    <scope>NUCLEOTIDE SEQUENCE [LARGE SCALE GENOMIC DNA]</scope>
    <source>
        <strain evidence="2 3">DSM 16097</strain>
    </source>
</reference>
<name>A0A316GHE9_9RHOB</name>
<dbReference type="NCBIfam" id="TIGR01444">
    <property type="entry name" value="fkbM_fam"/>
    <property type="match status" value="1"/>
</dbReference>
<keyword evidence="2" id="KW-0489">Methyltransferase</keyword>
<dbReference type="InterPro" id="IPR006342">
    <property type="entry name" value="FkbM_mtfrase"/>
</dbReference>
<proteinExistence type="predicted"/>
<dbReference type="InterPro" id="IPR052514">
    <property type="entry name" value="SAM-dependent_MTase"/>
</dbReference>
<dbReference type="SUPFAM" id="SSF53335">
    <property type="entry name" value="S-adenosyl-L-methionine-dependent methyltransferases"/>
    <property type="match status" value="1"/>
</dbReference>
<dbReference type="PANTHER" id="PTHR34203:SF15">
    <property type="entry name" value="SLL1173 PROTEIN"/>
    <property type="match status" value="1"/>
</dbReference>
<dbReference type="Pfam" id="PF05050">
    <property type="entry name" value="Methyltransf_21"/>
    <property type="match status" value="1"/>
</dbReference>
<keyword evidence="3" id="KW-1185">Reference proteome</keyword>
<evidence type="ECO:0000259" key="1">
    <source>
        <dbReference type="Pfam" id="PF05050"/>
    </source>
</evidence>
<dbReference type="GO" id="GO:0032259">
    <property type="term" value="P:methylation"/>
    <property type="evidence" value="ECO:0007669"/>
    <property type="project" value="UniProtKB-KW"/>
</dbReference>
<evidence type="ECO:0000313" key="3">
    <source>
        <dbReference type="Proteomes" id="UP000245708"/>
    </source>
</evidence>